<dbReference type="EMBL" id="SDMP01000016">
    <property type="protein sequence ID" value="RYR06113.1"/>
    <property type="molecule type" value="Genomic_DNA"/>
</dbReference>
<feature type="compositionally biased region" description="Acidic residues" evidence="1">
    <location>
        <begin position="15"/>
        <end position="24"/>
    </location>
</feature>
<comment type="caution">
    <text evidence="2">The sequence shown here is derived from an EMBL/GenBank/DDBJ whole genome shotgun (WGS) entry which is preliminary data.</text>
</comment>
<evidence type="ECO:0000256" key="1">
    <source>
        <dbReference type="SAM" id="MobiDB-lite"/>
    </source>
</evidence>
<feature type="region of interest" description="Disordered" evidence="1">
    <location>
        <begin position="1"/>
        <end position="27"/>
    </location>
</feature>
<dbReference type="AlphaFoldDB" id="A0A444YW19"/>
<evidence type="ECO:0008006" key="4">
    <source>
        <dbReference type="Google" id="ProtNLM"/>
    </source>
</evidence>
<accession>A0A444YW19</accession>
<evidence type="ECO:0000313" key="2">
    <source>
        <dbReference type="EMBL" id="RYR06113.1"/>
    </source>
</evidence>
<protein>
    <recommendedName>
        <fullName evidence="4">Transposase MuDR plant domain-containing protein</fullName>
    </recommendedName>
</protein>
<keyword evidence="3" id="KW-1185">Reference proteome</keyword>
<name>A0A444YW19_ARAHY</name>
<reference evidence="2 3" key="1">
    <citation type="submission" date="2019-01" db="EMBL/GenBank/DDBJ databases">
        <title>Sequencing of cultivated peanut Arachis hypogaea provides insights into genome evolution and oil improvement.</title>
        <authorList>
            <person name="Chen X."/>
        </authorList>
    </citation>
    <scope>NUCLEOTIDE SEQUENCE [LARGE SCALE GENOMIC DNA]</scope>
    <source>
        <strain evidence="3">cv. Fuhuasheng</strain>
        <tissue evidence="2">Leaves</tissue>
    </source>
</reference>
<gene>
    <name evidence="2" type="ORF">Ahy_B06g085908</name>
</gene>
<sequence>MNDDSDEEFKATYEASDEDEDGDGGGEAVAKTLIVPATVSQSMDVPPFMCSLDFDAMHVPEFLEYANIVIAAIQSFTISTGVDYVVYESEPQTFDAKCKTYGRGCDCLIQASLIQKKACWEIRKYNGRHTCSMGTISQDHSKLDSDMIAEAMKPLVESDPSINVKSIIAEPRFSVDGKNLTRLCRCGSWRWFRRFLVHKSK</sequence>
<evidence type="ECO:0000313" key="3">
    <source>
        <dbReference type="Proteomes" id="UP000289738"/>
    </source>
</evidence>
<dbReference type="Proteomes" id="UP000289738">
    <property type="component" value="Chromosome B06"/>
</dbReference>
<organism evidence="2 3">
    <name type="scientific">Arachis hypogaea</name>
    <name type="common">Peanut</name>
    <dbReference type="NCBI Taxonomy" id="3818"/>
    <lineage>
        <taxon>Eukaryota</taxon>
        <taxon>Viridiplantae</taxon>
        <taxon>Streptophyta</taxon>
        <taxon>Embryophyta</taxon>
        <taxon>Tracheophyta</taxon>
        <taxon>Spermatophyta</taxon>
        <taxon>Magnoliopsida</taxon>
        <taxon>eudicotyledons</taxon>
        <taxon>Gunneridae</taxon>
        <taxon>Pentapetalae</taxon>
        <taxon>rosids</taxon>
        <taxon>fabids</taxon>
        <taxon>Fabales</taxon>
        <taxon>Fabaceae</taxon>
        <taxon>Papilionoideae</taxon>
        <taxon>50 kb inversion clade</taxon>
        <taxon>dalbergioids sensu lato</taxon>
        <taxon>Dalbergieae</taxon>
        <taxon>Pterocarpus clade</taxon>
        <taxon>Arachis</taxon>
    </lineage>
</organism>
<proteinExistence type="predicted"/>